<sequence>MNSFSQTLPGIIFSFLFLCSCSNTSNNNNLGSQNMAIPIPEENIERFSEVFNKVNYITVQLPLESSIGQADKVIITEDNIFIGDFYQNPKVIILDKEGNFLSSINAFGEGPGEYTQINDFVIHHEDPKVLILSTKKILAFDFNGNFVEDLDRPISGGYKFLATKKDELIFYVPPNISSADPKHGDNILFSYENQKVHPFFTSKFMEEKIPFFADRNILVYLDNKTFFTKHFSDTIYVFEGKELKEKMYLDFENSRKLKLNIFQEHDSNILNNLEYMQDYVYHMPNLHLSGKYLVTCFREKNYRSTLLYNRTKKTSKSISNATNDLDGLLPYLNVKYLSNNTLISVHYPDEFITIEQMENSDHPLLESLQQETVSFVFAIYQIKD</sequence>
<dbReference type="EMBL" id="CP002955">
    <property type="protein sequence ID" value="AEL27348.1"/>
    <property type="molecule type" value="Genomic_DNA"/>
</dbReference>
<dbReference type="InterPro" id="IPR011042">
    <property type="entry name" value="6-blade_b-propeller_TolB-like"/>
</dbReference>
<gene>
    <name evidence="1" type="ordered locus">Cycma_3633</name>
</gene>
<reference evidence="2" key="1">
    <citation type="submission" date="2011-07" db="EMBL/GenBank/DDBJ databases">
        <title>The complete genome of Cyclobacterium marinum DSM 745.</title>
        <authorList>
            <person name="Lucas S."/>
            <person name="Han J."/>
            <person name="Lapidus A."/>
            <person name="Bruce D."/>
            <person name="Goodwin L."/>
            <person name="Pitluck S."/>
            <person name="Peters L."/>
            <person name="Kyrpides N."/>
            <person name="Mavromatis K."/>
            <person name="Ivanova N."/>
            <person name="Ovchinnikova G."/>
            <person name="Chertkov O."/>
            <person name="Detter J.C."/>
            <person name="Tapia R."/>
            <person name="Han C."/>
            <person name="Land M."/>
            <person name="Hauser L."/>
            <person name="Markowitz V."/>
            <person name="Cheng J.-F."/>
            <person name="Hugenholtz P."/>
            <person name="Woyke T."/>
            <person name="Wu D."/>
            <person name="Tindall B."/>
            <person name="Schuetze A."/>
            <person name="Brambilla E."/>
            <person name="Klenk H.-P."/>
            <person name="Eisen J.A."/>
        </authorList>
    </citation>
    <scope>NUCLEOTIDE SEQUENCE [LARGE SCALE GENOMIC DNA]</scope>
    <source>
        <strain evidence="2">ATCC 25205 / DSM 745 / LMG 13164 / NCIMB 1802</strain>
    </source>
</reference>
<dbReference type="Proteomes" id="UP000001635">
    <property type="component" value="Chromosome"/>
</dbReference>
<keyword evidence="2" id="KW-1185">Reference proteome</keyword>
<organism evidence="1 2">
    <name type="scientific">Cyclobacterium marinum (strain ATCC 25205 / DSM 745 / LMG 13164 / NCIMB 1802)</name>
    <name type="common">Flectobacillus marinus</name>
    <dbReference type="NCBI Taxonomy" id="880070"/>
    <lineage>
        <taxon>Bacteria</taxon>
        <taxon>Pseudomonadati</taxon>
        <taxon>Bacteroidota</taxon>
        <taxon>Cytophagia</taxon>
        <taxon>Cytophagales</taxon>
        <taxon>Cyclobacteriaceae</taxon>
        <taxon>Cyclobacterium</taxon>
    </lineage>
</organism>
<dbReference type="HOGENOM" id="CLU_755770_0_0_10"/>
<dbReference type="Gene3D" id="2.120.10.30">
    <property type="entry name" value="TolB, C-terminal domain"/>
    <property type="match status" value="1"/>
</dbReference>
<accession>G0J087</accession>
<evidence type="ECO:0000313" key="2">
    <source>
        <dbReference type="Proteomes" id="UP000001635"/>
    </source>
</evidence>
<dbReference type="eggNOG" id="ENOG5033VH4">
    <property type="taxonomic scope" value="Bacteria"/>
</dbReference>
<evidence type="ECO:0008006" key="3">
    <source>
        <dbReference type="Google" id="ProtNLM"/>
    </source>
</evidence>
<dbReference type="STRING" id="880070.Cycma_3633"/>
<proteinExistence type="predicted"/>
<evidence type="ECO:0000313" key="1">
    <source>
        <dbReference type="EMBL" id="AEL27348.1"/>
    </source>
</evidence>
<dbReference type="AlphaFoldDB" id="G0J087"/>
<dbReference type="KEGG" id="cmr:Cycma_3633"/>
<name>G0J087_CYCMS</name>
<dbReference type="OrthoDB" id="823219at2"/>
<dbReference type="Pfam" id="PF17170">
    <property type="entry name" value="DUF5128"/>
    <property type="match status" value="1"/>
</dbReference>
<protein>
    <recommendedName>
        <fullName evidence="3">6-bladed beta-propeller protein</fullName>
    </recommendedName>
</protein>